<dbReference type="Gene3D" id="1.20.58.2180">
    <property type="match status" value="1"/>
</dbReference>
<dbReference type="Gene3D" id="3.40.50.1980">
    <property type="entry name" value="Nitrogenase molybdenum iron protein domain"/>
    <property type="match status" value="2"/>
</dbReference>
<evidence type="ECO:0000313" key="5">
    <source>
        <dbReference type="Proteomes" id="UP001559623"/>
    </source>
</evidence>
<dbReference type="EMBL" id="JARVLH010000001">
    <property type="protein sequence ID" value="MEX5284074.1"/>
    <property type="molecule type" value="Genomic_DNA"/>
</dbReference>
<dbReference type="PROSITE" id="PS51257">
    <property type="entry name" value="PROKAR_LIPOPROTEIN"/>
    <property type="match status" value="1"/>
</dbReference>
<accession>A0ABV3X213</accession>
<sequence>MDLTMYRRTKLWVCAFALLTCFFFAAGCGGTSQEGEKTSETKMVTDLTGAEVKIKKDPQRMVVVPVPWASIVYAVDGSSEKLVGMHPSAMAAYKKSMLRKMAPKMAEVNDTFVDRNFNVNYEEIAKLRPDLAVIWDYQPEVGEKLASMGIPAVKIRYGTLEDVQKGIALLGDILNKQEEANALIAYHKESEAYFKEKAKELEGKPRPKVLYLQNEQLTAAGTRSVNKIMIEAAGGENVVDVEDQWPKITMEQVMSWNPDVIILSNFSDFTPEDIYRNAYDGQDWSNLDAVKNRRVYKAPLGIYRWDAPCVETPLMMRWLGKVLHPEVFGDYEMRPLLTDFYRKYFHYELQQEDLDEILQTKWNAALAL</sequence>
<feature type="signal peptide" evidence="2">
    <location>
        <begin position="1"/>
        <end position="25"/>
    </location>
</feature>
<organism evidence="4 5">
    <name type="scientific">Selenomonas sputigena</name>
    <dbReference type="NCBI Taxonomy" id="69823"/>
    <lineage>
        <taxon>Bacteria</taxon>
        <taxon>Bacillati</taxon>
        <taxon>Bacillota</taxon>
        <taxon>Negativicutes</taxon>
        <taxon>Selenomonadales</taxon>
        <taxon>Selenomonadaceae</taxon>
        <taxon>Selenomonas</taxon>
    </lineage>
</organism>
<comment type="caution">
    <text evidence="4">The sequence shown here is derived from an EMBL/GenBank/DDBJ whole genome shotgun (WGS) entry which is preliminary data.</text>
</comment>
<keyword evidence="2" id="KW-0732">Signal</keyword>
<dbReference type="SUPFAM" id="SSF53807">
    <property type="entry name" value="Helical backbone' metal receptor"/>
    <property type="match status" value="1"/>
</dbReference>
<dbReference type="PANTHER" id="PTHR30535:SF34">
    <property type="entry name" value="MOLYBDATE-BINDING PROTEIN MOLA"/>
    <property type="match status" value="1"/>
</dbReference>
<keyword evidence="5" id="KW-1185">Reference proteome</keyword>
<dbReference type="PROSITE" id="PS50983">
    <property type="entry name" value="FE_B12_PBP"/>
    <property type="match status" value="1"/>
</dbReference>
<dbReference type="InterPro" id="IPR002491">
    <property type="entry name" value="ABC_transptr_periplasmic_BD"/>
</dbReference>
<dbReference type="RefSeq" id="WP_368845811.1">
    <property type="nucleotide sequence ID" value="NZ_CP194411.1"/>
</dbReference>
<evidence type="ECO:0000256" key="1">
    <source>
        <dbReference type="ARBA" id="ARBA00008814"/>
    </source>
</evidence>
<dbReference type="Proteomes" id="UP001559623">
    <property type="component" value="Unassembled WGS sequence"/>
</dbReference>
<feature type="chain" id="PRO_5046161501" evidence="2">
    <location>
        <begin position="26"/>
        <end position="368"/>
    </location>
</feature>
<evidence type="ECO:0000256" key="2">
    <source>
        <dbReference type="SAM" id="SignalP"/>
    </source>
</evidence>
<dbReference type="Pfam" id="PF01497">
    <property type="entry name" value="Peripla_BP_2"/>
    <property type="match status" value="1"/>
</dbReference>
<dbReference type="PANTHER" id="PTHR30535">
    <property type="entry name" value="VITAMIN B12-BINDING PROTEIN"/>
    <property type="match status" value="1"/>
</dbReference>
<gene>
    <name evidence="4" type="ORF">QCO44_00225</name>
</gene>
<evidence type="ECO:0000313" key="4">
    <source>
        <dbReference type="EMBL" id="MEX5284074.1"/>
    </source>
</evidence>
<dbReference type="CDD" id="cd01142">
    <property type="entry name" value="TroA_e"/>
    <property type="match status" value="1"/>
</dbReference>
<evidence type="ECO:0000259" key="3">
    <source>
        <dbReference type="PROSITE" id="PS50983"/>
    </source>
</evidence>
<feature type="domain" description="Fe/B12 periplasmic-binding" evidence="3">
    <location>
        <begin position="60"/>
        <end position="327"/>
    </location>
</feature>
<protein>
    <submittedName>
        <fullName evidence="4">ABC transporter substrate-binding protein</fullName>
    </submittedName>
</protein>
<name>A0ABV3X213_9FIRM</name>
<dbReference type="InterPro" id="IPR050902">
    <property type="entry name" value="ABC_Transporter_SBP"/>
</dbReference>
<comment type="similarity">
    <text evidence="1">Belongs to the bacterial solute-binding protein 8 family.</text>
</comment>
<reference evidence="4 5" key="1">
    <citation type="submission" date="2023-04" db="EMBL/GenBank/DDBJ databases">
        <title>Genome Sequence of Selenomonas sputigena ATCC 33150.</title>
        <authorList>
            <person name="Miller D.P."/>
            <person name="Anvari S."/>
            <person name="Polson S.W."/>
            <person name="Macdonald M."/>
            <person name="Mcdowell J.V."/>
        </authorList>
    </citation>
    <scope>NUCLEOTIDE SEQUENCE [LARGE SCALE GENOMIC DNA]</scope>
    <source>
        <strain evidence="4 5">ATCC 33150</strain>
    </source>
</reference>
<proteinExistence type="inferred from homology"/>